<gene>
    <name evidence="2" type="ORF">J0A67_22385</name>
</gene>
<keyword evidence="3" id="KW-1185">Reference proteome</keyword>
<name>A0ABS3BX28_9BACT</name>
<accession>A0ABS3BX28</accession>
<dbReference type="Pfam" id="PF10543">
    <property type="entry name" value="ORF6N"/>
    <property type="match status" value="1"/>
</dbReference>
<proteinExistence type="predicted"/>
<comment type="caution">
    <text evidence="2">The sequence shown here is derived from an EMBL/GenBank/DDBJ whole genome shotgun (WGS) entry which is preliminary data.</text>
</comment>
<evidence type="ECO:0000313" key="2">
    <source>
        <dbReference type="EMBL" id="MBN7803630.1"/>
    </source>
</evidence>
<organism evidence="2 3">
    <name type="scientific">Algoriphagus aestuariicola</name>
    <dbReference type="NCBI Taxonomy" id="1852016"/>
    <lineage>
        <taxon>Bacteria</taxon>
        <taxon>Pseudomonadati</taxon>
        <taxon>Bacteroidota</taxon>
        <taxon>Cytophagia</taxon>
        <taxon>Cytophagales</taxon>
        <taxon>Cyclobacteriaceae</taxon>
        <taxon>Algoriphagus</taxon>
    </lineage>
</organism>
<evidence type="ECO:0000313" key="3">
    <source>
        <dbReference type="Proteomes" id="UP000664698"/>
    </source>
</evidence>
<feature type="domain" description="KilA-N DNA-binding" evidence="1">
    <location>
        <begin position="11"/>
        <end position="109"/>
    </location>
</feature>
<protein>
    <submittedName>
        <fullName evidence="2">ORF6N domain-containing protein</fullName>
    </submittedName>
</protein>
<dbReference type="Proteomes" id="UP000664698">
    <property type="component" value="Unassembled WGS sequence"/>
</dbReference>
<sequence length="309" mass="35547">MEQVMKEHIEEKIYTIRGVQVMLDQDLAGLYQVTTSRLNEQVKRNKSRFPDSFVFQLTEAEWRNLIAQLNIPGGNTLTSQIATSSRRHGGRRHLPYAFTEQGVAMLSAVLRSEVAVQVSIQIMQAFVNMRSFLLKNASVFQRLDQLELKQLKTEAKFEEVFRALESRQDKPEKGIFFDSQIFDAYVFVAELIKNAKQEIILIDNYVDESVLLLLSKRDPGVQATIYTKTSKQLELDLKKHQAQYATVAIKPLEKSHDRFMIIDRRELYHIGASLKDLGKKWFAFSRMNGMTAILLAQLEVERSKADNSI</sequence>
<dbReference type="EMBL" id="JAFKCW010000007">
    <property type="protein sequence ID" value="MBN7803630.1"/>
    <property type="molecule type" value="Genomic_DNA"/>
</dbReference>
<reference evidence="2 3" key="1">
    <citation type="submission" date="2021-03" db="EMBL/GenBank/DDBJ databases">
        <title>novel species isolated from a fishpond in China.</title>
        <authorList>
            <person name="Lu H."/>
            <person name="Cai Z."/>
        </authorList>
    </citation>
    <scope>NUCLEOTIDE SEQUENCE [LARGE SCALE GENOMIC DNA]</scope>
    <source>
        <strain evidence="2 3">JCM 31546</strain>
    </source>
</reference>
<dbReference type="InterPro" id="IPR018873">
    <property type="entry name" value="KilA-N_DNA-bd_domain"/>
</dbReference>
<evidence type="ECO:0000259" key="1">
    <source>
        <dbReference type="Pfam" id="PF10543"/>
    </source>
</evidence>